<protein>
    <recommendedName>
        <fullName evidence="4">ABC transmembrane type-1 domain-containing protein</fullName>
    </recommendedName>
</protein>
<dbReference type="Proteomes" id="UP000601597">
    <property type="component" value="Unassembled WGS sequence"/>
</dbReference>
<feature type="transmembrane region" description="Helical" evidence="1">
    <location>
        <begin position="159"/>
        <end position="177"/>
    </location>
</feature>
<sequence>MNEISNVLRWTLSLSAKFYRVVPFLTLAIVVLTLVSQIASLLSFFLPLKIIILLGSEGMPRYFPAAFAQLDRDVLIAWLSAATIGFFLLSLLAEKLIARATDVAAGKLLGKSQKMVLFENQEDVAARAYQRYSSALAAGVFIPLALTTLGWFYPSMAGLIAGYSLFVSMVFVTAHRFSEKFREYLDQKLASALGLAGTLGFFVVFAYLVAEFIFFSPPGFIIAIISILASRQIFGRATALVSGLHGLAQQRLRLDALFFHGKVLVSQHQQPNPGKKNLWSLLQPETRAGWLIQVLEEAGMPMASTDQLKVQWLDSSKPNMPHLLVSSAEEPDRPLLVKVFDVNRKSLAQHEATLATEGLEGVPIPLLILGTEVDRFACHVYRLPPGQVLKVQQAKRKLPALDKRFVAIHLSPQLVNRYLRSRPLLVDRLSADVLERLYIACYSRQDTLHVAELIDRLAELQSHLKVLPLVLVNPNMRRSVWQADADQTLLALNWDRWSLDPLGAGWPFSGKPFARLVEHLMGEPDRRLNNVDSCKVRLSALAYGLEDFNNRQLLNDALNVVPEILDTMNTLQNNATEE</sequence>
<keyword evidence="3" id="KW-1185">Reference proteome</keyword>
<comment type="caution">
    <text evidence="2">The sequence shown here is derived from an EMBL/GenBank/DDBJ whole genome shotgun (WGS) entry which is preliminary data.</text>
</comment>
<organism evidence="2 3">
    <name type="scientific">Marinobacter zhanjiangensis</name>
    <dbReference type="NCBI Taxonomy" id="578215"/>
    <lineage>
        <taxon>Bacteria</taxon>
        <taxon>Pseudomonadati</taxon>
        <taxon>Pseudomonadota</taxon>
        <taxon>Gammaproteobacteria</taxon>
        <taxon>Pseudomonadales</taxon>
        <taxon>Marinobacteraceae</taxon>
        <taxon>Marinobacter</taxon>
    </lineage>
</organism>
<evidence type="ECO:0000313" key="2">
    <source>
        <dbReference type="EMBL" id="GGY76380.1"/>
    </source>
</evidence>
<keyword evidence="1" id="KW-0472">Membrane</keyword>
<gene>
    <name evidence="2" type="ORF">GCM10007071_24810</name>
</gene>
<feature type="transmembrane region" description="Helical" evidence="1">
    <location>
        <begin position="74"/>
        <end position="93"/>
    </location>
</feature>
<reference evidence="3" key="1">
    <citation type="journal article" date="2019" name="Int. J. Syst. Evol. Microbiol.">
        <title>The Global Catalogue of Microorganisms (GCM) 10K type strain sequencing project: providing services to taxonomists for standard genome sequencing and annotation.</title>
        <authorList>
            <consortium name="The Broad Institute Genomics Platform"/>
            <consortium name="The Broad Institute Genome Sequencing Center for Infectious Disease"/>
            <person name="Wu L."/>
            <person name="Ma J."/>
        </authorList>
    </citation>
    <scope>NUCLEOTIDE SEQUENCE [LARGE SCALE GENOMIC DNA]</scope>
    <source>
        <strain evidence="3">KCTC 22280</strain>
    </source>
</reference>
<keyword evidence="1" id="KW-0812">Transmembrane</keyword>
<dbReference type="RefSeq" id="WP_189576861.1">
    <property type="nucleotide sequence ID" value="NZ_BMXV01000005.1"/>
</dbReference>
<evidence type="ECO:0008006" key="4">
    <source>
        <dbReference type="Google" id="ProtNLM"/>
    </source>
</evidence>
<feature type="transmembrane region" description="Helical" evidence="1">
    <location>
        <begin position="21"/>
        <end position="54"/>
    </location>
</feature>
<proteinExistence type="predicted"/>
<accession>A0ABQ3B2N2</accession>
<keyword evidence="1" id="KW-1133">Transmembrane helix</keyword>
<evidence type="ECO:0000313" key="3">
    <source>
        <dbReference type="Proteomes" id="UP000601597"/>
    </source>
</evidence>
<feature type="transmembrane region" description="Helical" evidence="1">
    <location>
        <begin position="135"/>
        <end position="153"/>
    </location>
</feature>
<feature type="transmembrane region" description="Helical" evidence="1">
    <location>
        <begin position="189"/>
        <end position="209"/>
    </location>
</feature>
<dbReference type="EMBL" id="BMXV01000005">
    <property type="protein sequence ID" value="GGY76380.1"/>
    <property type="molecule type" value="Genomic_DNA"/>
</dbReference>
<evidence type="ECO:0000256" key="1">
    <source>
        <dbReference type="SAM" id="Phobius"/>
    </source>
</evidence>
<name>A0ABQ3B2N2_9GAMM</name>